<dbReference type="OrthoDB" id="10266039at2759"/>
<evidence type="ECO:0000256" key="12">
    <source>
        <dbReference type="ARBA" id="ARBA00023242"/>
    </source>
</evidence>
<gene>
    <name evidence="18" type="ORF">CHIRRI_LOCUS7055</name>
</gene>
<evidence type="ECO:0000256" key="4">
    <source>
        <dbReference type="ARBA" id="ARBA00005555"/>
    </source>
</evidence>
<organism evidence="18 19">
    <name type="scientific">Chironomus riparius</name>
    <dbReference type="NCBI Taxonomy" id="315576"/>
    <lineage>
        <taxon>Eukaryota</taxon>
        <taxon>Metazoa</taxon>
        <taxon>Ecdysozoa</taxon>
        <taxon>Arthropoda</taxon>
        <taxon>Hexapoda</taxon>
        <taxon>Insecta</taxon>
        <taxon>Pterygota</taxon>
        <taxon>Neoptera</taxon>
        <taxon>Endopterygota</taxon>
        <taxon>Diptera</taxon>
        <taxon>Nematocera</taxon>
        <taxon>Chironomoidea</taxon>
        <taxon>Chironomidae</taxon>
        <taxon>Chironominae</taxon>
        <taxon>Chironomus</taxon>
    </lineage>
</organism>
<keyword evidence="12 14" id="KW-0539">Nucleus</keyword>
<dbReference type="GO" id="GO:0061630">
    <property type="term" value="F:ubiquitin protein ligase activity"/>
    <property type="evidence" value="ECO:0007669"/>
    <property type="project" value="UniProtKB-EC"/>
</dbReference>
<evidence type="ECO:0000256" key="9">
    <source>
        <dbReference type="ARBA" id="ARBA00022833"/>
    </source>
</evidence>
<dbReference type="InterPro" id="IPR017907">
    <property type="entry name" value="Znf_RING_CS"/>
</dbReference>
<evidence type="ECO:0000313" key="19">
    <source>
        <dbReference type="Proteomes" id="UP001153620"/>
    </source>
</evidence>
<evidence type="ECO:0000256" key="7">
    <source>
        <dbReference type="ARBA" id="ARBA00022771"/>
    </source>
</evidence>
<evidence type="ECO:0000259" key="17">
    <source>
        <dbReference type="PROSITE" id="PS50089"/>
    </source>
</evidence>
<dbReference type="Proteomes" id="UP001153620">
    <property type="component" value="Chromosome 2"/>
</dbReference>
<dbReference type="GO" id="GO:0033503">
    <property type="term" value="C:HULC complex"/>
    <property type="evidence" value="ECO:0007669"/>
    <property type="project" value="TreeGrafter"/>
</dbReference>
<dbReference type="AlphaFoldDB" id="A0A9N9WT21"/>
<dbReference type="InterPro" id="IPR001841">
    <property type="entry name" value="Znf_RING"/>
</dbReference>
<evidence type="ECO:0000256" key="13">
    <source>
        <dbReference type="PROSITE-ProRule" id="PRU00175"/>
    </source>
</evidence>
<proteinExistence type="inferred from homology"/>
<evidence type="ECO:0000256" key="6">
    <source>
        <dbReference type="ARBA" id="ARBA00022723"/>
    </source>
</evidence>
<feature type="coiled-coil region" evidence="15">
    <location>
        <begin position="43"/>
        <end position="74"/>
    </location>
</feature>
<accession>A0A9N9WT21</accession>
<evidence type="ECO:0000256" key="2">
    <source>
        <dbReference type="ARBA" id="ARBA00004123"/>
    </source>
</evidence>
<evidence type="ECO:0000256" key="8">
    <source>
        <dbReference type="ARBA" id="ARBA00022786"/>
    </source>
</evidence>
<keyword evidence="10 14" id="KW-0156">Chromatin regulator</keyword>
<keyword evidence="8 14" id="KW-0833">Ubl conjugation pathway</keyword>
<evidence type="ECO:0000256" key="10">
    <source>
        <dbReference type="ARBA" id="ARBA00022853"/>
    </source>
</evidence>
<evidence type="ECO:0000313" key="18">
    <source>
        <dbReference type="EMBL" id="CAG9804162.1"/>
    </source>
</evidence>
<dbReference type="EC" id="2.3.2.27" evidence="14"/>
<evidence type="ECO:0000256" key="1">
    <source>
        <dbReference type="ARBA" id="ARBA00000900"/>
    </source>
</evidence>
<dbReference type="PANTHER" id="PTHR23163:SF0">
    <property type="entry name" value="E3 UBIQUITIN-PROTEIN LIGASE BRE1"/>
    <property type="match status" value="1"/>
</dbReference>
<comment type="pathway">
    <text evidence="3 14">Protein modification; protein ubiquitination.</text>
</comment>
<feature type="coiled-coil region" evidence="15">
    <location>
        <begin position="568"/>
        <end position="801"/>
    </location>
</feature>
<dbReference type="GO" id="GO:0016567">
    <property type="term" value="P:protein ubiquitination"/>
    <property type="evidence" value="ECO:0007669"/>
    <property type="project" value="UniProtKB-UniRule"/>
</dbReference>
<feature type="region of interest" description="Disordered" evidence="16">
    <location>
        <begin position="1"/>
        <end position="22"/>
    </location>
</feature>
<dbReference type="InterPro" id="IPR058643">
    <property type="entry name" value="BRE1-like_CC"/>
</dbReference>
<keyword evidence="7 13" id="KW-0863">Zinc-finger</keyword>
<feature type="coiled-coil region" evidence="15">
    <location>
        <begin position="837"/>
        <end position="867"/>
    </location>
</feature>
<dbReference type="Gene3D" id="3.30.40.10">
    <property type="entry name" value="Zinc/RING finger domain, C3HC4 (zinc finger)"/>
    <property type="match status" value="1"/>
</dbReference>
<dbReference type="SMART" id="SM00184">
    <property type="entry name" value="RING"/>
    <property type="match status" value="1"/>
</dbReference>
<dbReference type="EMBL" id="OU895878">
    <property type="protein sequence ID" value="CAG9804162.1"/>
    <property type="molecule type" value="Genomic_DNA"/>
</dbReference>
<dbReference type="GO" id="GO:0006325">
    <property type="term" value="P:chromatin organization"/>
    <property type="evidence" value="ECO:0007669"/>
    <property type="project" value="UniProtKB-KW"/>
</dbReference>
<dbReference type="InterPro" id="IPR013083">
    <property type="entry name" value="Znf_RING/FYVE/PHD"/>
</dbReference>
<dbReference type="Pfam" id="PF26095">
    <property type="entry name" value="CC_Bre1"/>
    <property type="match status" value="1"/>
</dbReference>
<feature type="coiled-coil region" evidence="15">
    <location>
        <begin position="180"/>
        <end position="334"/>
    </location>
</feature>
<dbReference type="InterPro" id="IPR018957">
    <property type="entry name" value="Znf_C3HC4_RING-type"/>
</dbReference>
<comment type="catalytic activity">
    <reaction evidence="1 14">
        <text>S-ubiquitinyl-[E2 ubiquitin-conjugating enzyme]-L-cysteine + [acceptor protein]-L-lysine = [E2 ubiquitin-conjugating enzyme]-L-cysteine + N(6)-ubiquitinyl-[acceptor protein]-L-lysine.</text>
        <dbReference type="EC" id="2.3.2.27"/>
    </reaction>
</comment>
<comment type="similarity">
    <text evidence="4 14">Belongs to the BRE1 family.</text>
</comment>
<dbReference type="InterPro" id="IPR058642">
    <property type="entry name" value="BRE1A/B-like_dom"/>
</dbReference>
<dbReference type="PROSITE" id="PS00518">
    <property type="entry name" value="ZF_RING_1"/>
    <property type="match status" value="1"/>
</dbReference>
<keyword evidence="6 14" id="KW-0479">Metal-binding</keyword>
<evidence type="ECO:0000256" key="11">
    <source>
        <dbReference type="ARBA" id="ARBA00023054"/>
    </source>
</evidence>
<feature type="compositionally biased region" description="Polar residues" evidence="16">
    <location>
        <begin position="9"/>
        <end position="22"/>
    </location>
</feature>
<reference evidence="18" key="2">
    <citation type="submission" date="2022-10" db="EMBL/GenBank/DDBJ databases">
        <authorList>
            <consortium name="ENA_rothamsted_submissions"/>
            <consortium name="culmorum"/>
            <person name="King R."/>
        </authorList>
    </citation>
    <scope>NUCLEOTIDE SEQUENCE</scope>
</reference>
<dbReference type="Pfam" id="PF26052">
    <property type="entry name" value="BRE1B"/>
    <property type="match status" value="1"/>
</dbReference>
<keyword evidence="11 14" id="KW-0175">Coiled coil</keyword>
<dbReference type="InterPro" id="IPR013956">
    <property type="entry name" value="E3_ubiquit_lig_Bre1"/>
</dbReference>
<dbReference type="GO" id="GO:0005634">
    <property type="term" value="C:nucleus"/>
    <property type="evidence" value="ECO:0007669"/>
    <property type="project" value="UniProtKB-SubCell"/>
</dbReference>
<evidence type="ECO:0000256" key="16">
    <source>
        <dbReference type="SAM" id="MobiDB-lite"/>
    </source>
</evidence>
<evidence type="ECO:0000256" key="5">
    <source>
        <dbReference type="ARBA" id="ARBA00022679"/>
    </source>
</evidence>
<keyword evidence="19" id="KW-1185">Reference proteome</keyword>
<feature type="compositionally biased region" description="Basic and acidic residues" evidence="16">
    <location>
        <begin position="516"/>
        <end position="534"/>
    </location>
</feature>
<feature type="domain" description="RING-type" evidence="17">
    <location>
        <begin position="890"/>
        <end position="929"/>
    </location>
</feature>
<keyword evidence="9 14" id="KW-0862">Zinc</keyword>
<dbReference type="PROSITE" id="PS50089">
    <property type="entry name" value="ZF_RING_2"/>
    <property type="match status" value="1"/>
</dbReference>
<protein>
    <recommendedName>
        <fullName evidence="14">E3 ubiquitin protein ligase</fullName>
        <ecNumber evidence="14">2.3.2.27</ecNumber>
    </recommendedName>
</protein>
<dbReference type="PANTHER" id="PTHR23163">
    <property type="entry name" value="RING FINGER PROTEIN-RELATED"/>
    <property type="match status" value="1"/>
</dbReference>
<dbReference type="Pfam" id="PF00097">
    <property type="entry name" value="zf-C3HC4"/>
    <property type="match status" value="1"/>
</dbReference>
<dbReference type="SUPFAM" id="SSF57850">
    <property type="entry name" value="RING/U-box"/>
    <property type="match status" value="1"/>
</dbReference>
<dbReference type="FunFam" id="3.30.40.10:FF:000040">
    <property type="entry name" value="E3 ubiquitin protein ligase"/>
    <property type="match status" value="1"/>
</dbReference>
<evidence type="ECO:0000256" key="14">
    <source>
        <dbReference type="RuleBase" id="RU365038"/>
    </source>
</evidence>
<sequence>MSKRPAEDGTSSSGAQTKKVSTTYLPHTIGPVSNSTELDINVLKFQNKKLANRIEQRKRTENELRARIDQLESRQTQDDAVLNAVNRYWNQFNEDIRILLQRFDAETADEQESKNESEVTTSFLAQLSTWDKEELDENLANRVQISKRAVGKIIQVFDRLMQRNDKILQYIKGDEIVNIEASLREQIEEVIKENRNLHEKNMELHSKNQTVMLKEAKLLESLAAYETAEAELKHKIDGLEYELEKVRCRNDKLENHLAEAIEKIKNVTVLGNDSKTERPSSGASMTTVASLHLEELKKELDEFKELAANRMQEIEKLNDEKASYVNEIDKLKMDMRHLPESVIVETTEYKILQSQFSVLYNESMQINTLLEEARAQLAKSKTEYQRYIEYLESNELDEQKKLRNELLQKQYVLDQTRKEFENLRNKYEQNLAANEQTAPINREMRQLITSLQNRNGQFKKEIQRYKRKYKDINTDNTKLRKELEEMSAKLNASSSIKPEKDVKNESLSSVTEDEPSDVKNIKEESTTEKVKTEPEENDSEIDDKSSLTPNEKTSVEVVKKEEAPSTCISKLERENRDLKAQLKKALNDLKDTKVVMDTYKGVGKEQRDKVQLMAAEKKARQEVDEIKMQLKKLQESKREDRKDRRADEDILRKLKQLEEKNIELQKQLATQKAVDGQWSYRPFVGSNVEEEALLNEIELTGQAYDEMQEQNDRLLQQLSSKDDANFKLITDRINASQKQALLSAQINELEKQIQYQEHQMETLITLKRKLEEKEKILINTISNLEKEVDLKQKAMETYKRKATESAQSAQELKMHLEKYVTMLVETQQMMDQKATRFMQESNKSKNLQEELNVYKRKIDRMKNMEMEMSGATIDEVILQENREYKEALTCDSCKVKQKDAVLTKCFHVFCYECLRNRYDSRQRKCPKCNAAFGANDFHRLYLT</sequence>
<comment type="subcellular location">
    <subcellularLocation>
        <location evidence="2 14">Nucleus</location>
    </subcellularLocation>
</comment>
<feature type="region of interest" description="Disordered" evidence="16">
    <location>
        <begin position="489"/>
        <end position="559"/>
    </location>
</feature>
<name>A0A9N9WT21_9DIPT</name>
<feature type="coiled-coil region" evidence="15">
    <location>
        <begin position="370"/>
        <end position="489"/>
    </location>
</feature>
<evidence type="ECO:0000256" key="15">
    <source>
        <dbReference type="SAM" id="Coils"/>
    </source>
</evidence>
<keyword evidence="5 14" id="KW-0808">Transferase</keyword>
<dbReference type="GO" id="GO:0008270">
    <property type="term" value="F:zinc ion binding"/>
    <property type="evidence" value="ECO:0007669"/>
    <property type="project" value="UniProtKB-KW"/>
</dbReference>
<evidence type="ECO:0000256" key="3">
    <source>
        <dbReference type="ARBA" id="ARBA00004906"/>
    </source>
</evidence>
<reference evidence="18" key="1">
    <citation type="submission" date="2022-01" db="EMBL/GenBank/DDBJ databases">
        <authorList>
            <person name="King R."/>
        </authorList>
    </citation>
    <scope>NUCLEOTIDE SEQUENCE</scope>
</reference>